<protein>
    <submittedName>
        <fullName evidence="4">Armadillo-type protein</fullName>
    </submittedName>
</protein>
<name>A0A9P8CT85_9HYPO</name>
<dbReference type="InterPro" id="IPR052575">
    <property type="entry name" value="SSU_processome_comp_20"/>
</dbReference>
<feature type="domain" description="U3 small nucleolar RNA-associated protein 20 N-terminal" evidence="2">
    <location>
        <begin position="901"/>
        <end position="1510"/>
    </location>
</feature>
<feature type="domain" description="U3 small nucleolar RNA-associated protein 20" evidence="3">
    <location>
        <begin position="1719"/>
        <end position="1937"/>
    </location>
</feature>
<keyword evidence="5" id="KW-1185">Reference proteome</keyword>
<dbReference type="InterPro" id="IPR016024">
    <property type="entry name" value="ARM-type_fold"/>
</dbReference>
<sequence length="2637" mass="296752">MPAKSSGRIVKARKYSTPHHKNHRYETFTAKVAKFNSLQPLRKVRRHDLDDDDLSAASSYFLSALQKWSELNVAKCFREFKQKVKNIDTLHQILHHEKDIWKALADSIARQEKESLEPLLDILTAFAHDLGTRFEKRYYTQSLGLIVDIAGRPQDADVIEWTFGALAFLFKFLSKHIVPNLRPTYDTVAPLMGRSKHPPHIARFAAEALSFLVKKASAPSHRETVLPVFVNHVKDDLVKMEGDRQFPLYQDGVMTMFAEAIKGNDHTVHSAGPAIISQLIESMRSDDEKATYSAIWTDVTCGVLTSIIHHSTQSTFGEIMKAVLDKSEKIRAQIDPLSAWTQLMPLARVLGVAAGVRKGSRVDRWSELVTSLVNILETIAKVDEDATVPGDGNELWRYVLVPAAVTWKHAPIDSLLPKLGLFSKSLTRGPLIHWFIPFCAHASELDAQRFGNLLRADFQKFIACHWSQGINQQMLSILIPQMIERGAFPSAGERESCKLPQDWQDQIVSKFENLEVSPFPERGPYNKTPKEWRDRCLPKYSALLRLMDLAVVHPSTNARVAELLLRKLKIALRPTSTLASDEVNFIVSQGFHAYLRMSKPAKSVDLTLSPLLRAAVPRFARSVGFLEAFLAYEEYLMQEPTHSKRDESSSDSSAAEEDPVIASLVENLGSPSHEIRLASLKLLQQLHDFQGSSDFVDIMIEVEQLPLGLEHTRTISMLLRNLGQKYSSLDESSWLQKGVPNFIFGMLTVKLSPVWDSASEALEQISQSKAGEEVVSAIAFSWLETPSPRWSAPSNDNLSSNRQVITDFDCTFLRYLYQKADKTHEIAHQPEALMLQTFDERQETAPALAANARAKAIKVFNTVPFIAERRSRQLTPHFLPWALEDDTSIADELADMDQTYWSLADRKALLGVFAQFVNPRVLYLHQKVYDGMLQLLENGDVEVQKLALKAILAWKQAGVRAYQENLEYLLDDARFKNELTVLLQGDNVIKPEHRAELMPVLLRLLYGRTISKKGVASGKHGLQATRLAVLRNLSVEDMGKFLDIASGKLRNVKVVNTTCPRHKLFDKPLVHPRKQVGFLNMVSSLISELGTNVTKYMESLLNAVLYCLVFASRHLKGTALDSDDEVDDDDEVATSQSLLKMARSAGIKCLIMLFQNAQEYQWEPYRGIIIEEVIMPRLDSLSTEMTSGVSGVLQLLSTWAALPKTALFLGPHGDTLPKGILPPVIECLAAPKAKDDVRIFILDMICNLVRLALAPAQESEFNELIKAELIDPNAEAMLNTITGILHAPATSTALLDACVEALLSLAQVLQEPRSIEPVLRICSFLLQQPPRRVSPKTKGRVLLVVENFVALIQPSEHGDLCNEVYETLSSLFSYFKDRENREALSRALGVVAAGDAGKTEVAALCAKLNSFKKGRIEEPDYDQRLSAFTSISKERAVPLTAEEWLPLLHNCIYFIHVDEEFGVLATNSADGLRRFVQDTATSTSGQSADKLKTHLGQTLLPAIYAGIREPSETTRREILRVFGFIICQLPQWDPVHDLKGLLNESSEDSTEPPFFFNILSPAVARQQEALRGLEEANKLHEISSQNLAQFFIPLLEHFIFGREEKTDDHGLSALATTVIGSLAESLHWKHYRTILQRYIGYIASRPEQQKQTIRLLGKFTDALITAAPYSAQDAMDVDATEAPSTFVRRLSLTMPKQSQLATDIVEYFLPMLSKHLHEKDESEVSYRVPVGVTIVKLLKLLPSNQMDQKLAGVLTDICHILRSKATESRDLARDTLVQIAKILGAGYFGFLLRELRGALTKGYQLHVLSYTMHSILVAVIPDFESGDLDYCLPSIITVIMDDIFGVIGQEKDAEGYTTQMKEIKSSKSQDSMELISRTASITRLIDLIRPLQSLLRQKVDLKMVRKIDNLLSRVSVGLLQNPAAESRDTLVFCYEVIQDIYKAREPQVQEKIDPKVRKYLVQKGVRKQALGRTTQNTSKLMRFTLDTLRSVFKKHDSLRTPENLAGFLPILGDSIIDGEDEVKVSTFRLLAVISKVPFKEEEGTALYKVAVKEATKAVSTSVSTTTELSQAALRMLSVVLRDRKDIAVKDAAIDMMLGKLKDDLTEPQYRHVTFNFLRSVLERHAETAAVYDTMDYVGTVMITNDDRDTRDLARGAFFQFIREYPQKKSRWAKQLNFIVANLKYEREGGRLSVMEVVHLLLMKSSDDFVQEIAATCFLPLFLVLANDDSDKCCQSAAELLKEIFRQSDRERTQKFLTLLRSWLDKDDNEAVLTLALKVWTFYFESNESARKNQSDFKLVFTKVMGILGQEDIKAVNGVLLEASLGLIHVWFTVFADKVLSAKSEDLWAHVGRCMEHGHPPVKVAAIKLISLYLSDFAPNMGSTPTKQPVPGSHGLQLDDEKVGNLVHLALYILNGYNVHEALGAEAGQILIFLAPRLPTSATADESESDDGDESEDDEGADMKDDAHKPKDLQYLFWRISHILRKEISPNAVSIGPKVTAMEVLETVCRRTTVERLTPSLKTILTPLQNITDPTIRPPQTMDEEFNTKYEHIKTRAQILMDSLQKKFGTEEYSRVLMLIREEVKARRLERSSKRKIEAVANPEKYGRDKRKKFEKNRDRKKVRASENKARRQAFKNW</sequence>
<dbReference type="GO" id="GO:0030686">
    <property type="term" value="C:90S preribosome"/>
    <property type="evidence" value="ECO:0007669"/>
    <property type="project" value="TreeGrafter"/>
</dbReference>
<dbReference type="Gene3D" id="1.25.10.10">
    <property type="entry name" value="Leucine-rich Repeat Variant"/>
    <property type="match status" value="2"/>
</dbReference>
<feature type="region of interest" description="Disordered" evidence="1">
    <location>
        <begin position="2590"/>
        <end position="2637"/>
    </location>
</feature>
<evidence type="ECO:0000256" key="1">
    <source>
        <dbReference type="SAM" id="MobiDB-lite"/>
    </source>
</evidence>
<comment type="caution">
    <text evidence="4">The sequence shown here is derived from an EMBL/GenBank/DDBJ whole genome shotgun (WGS) entry which is preliminary data.</text>
</comment>
<feature type="compositionally biased region" description="Acidic residues" evidence="1">
    <location>
        <begin position="2444"/>
        <end position="2459"/>
    </location>
</feature>
<evidence type="ECO:0000313" key="4">
    <source>
        <dbReference type="EMBL" id="KAG9257985.1"/>
    </source>
</evidence>
<accession>A0A9P8CT85</accession>
<dbReference type="InterPro" id="IPR011989">
    <property type="entry name" value="ARM-like"/>
</dbReference>
<organism evidence="4 5">
    <name type="scientific">Emericellopsis atlantica</name>
    <dbReference type="NCBI Taxonomy" id="2614577"/>
    <lineage>
        <taxon>Eukaryota</taxon>
        <taxon>Fungi</taxon>
        <taxon>Dikarya</taxon>
        <taxon>Ascomycota</taxon>
        <taxon>Pezizomycotina</taxon>
        <taxon>Sordariomycetes</taxon>
        <taxon>Hypocreomycetidae</taxon>
        <taxon>Hypocreales</taxon>
        <taxon>Bionectriaceae</taxon>
        <taxon>Emericellopsis</taxon>
    </lineage>
</organism>
<dbReference type="SUPFAM" id="SSF48371">
    <property type="entry name" value="ARM repeat"/>
    <property type="match status" value="2"/>
</dbReference>
<dbReference type="InterPro" id="IPR011430">
    <property type="entry name" value="UTP20_N"/>
</dbReference>
<proteinExistence type="predicted"/>
<dbReference type="GeneID" id="70297447"/>
<dbReference type="InterPro" id="IPR046523">
    <property type="entry name" value="UTP20_dom"/>
</dbReference>
<gene>
    <name evidence="4" type="ORF">F5Z01DRAFT_717702</name>
</gene>
<dbReference type="Pfam" id="PF20416">
    <property type="entry name" value="UTP20"/>
    <property type="match status" value="1"/>
</dbReference>
<dbReference type="RefSeq" id="XP_046121909.1">
    <property type="nucleotide sequence ID" value="XM_046266544.1"/>
</dbReference>
<dbReference type="Proteomes" id="UP000887229">
    <property type="component" value="Unassembled WGS sequence"/>
</dbReference>
<dbReference type="PANTHER" id="PTHR17695:SF11">
    <property type="entry name" value="SMALL SUBUNIT PROCESSOME COMPONENT 20 HOMOLOG"/>
    <property type="match status" value="1"/>
</dbReference>
<reference evidence="4" key="1">
    <citation type="journal article" date="2021" name="IMA Fungus">
        <title>Genomic characterization of three marine fungi, including Emericellopsis atlantica sp. nov. with signatures of a generalist lifestyle and marine biomass degradation.</title>
        <authorList>
            <person name="Hagestad O.C."/>
            <person name="Hou L."/>
            <person name="Andersen J.H."/>
            <person name="Hansen E.H."/>
            <person name="Altermark B."/>
            <person name="Li C."/>
            <person name="Kuhnert E."/>
            <person name="Cox R.J."/>
            <person name="Crous P.W."/>
            <person name="Spatafora J.W."/>
            <person name="Lail K."/>
            <person name="Amirebrahimi M."/>
            <person name="Lipzen A."/>
            <person name="Pangilinan J."/>
            <person name="Andreopoulos W."/>
            <person name="Hayes R.D."/>
            <person name="Ng V."/>
            <person name="Grigoriev I.V."/>
            <person name="Jackson S.A."/>
            <person name="Sutton T.D.S."/>
            <person name="Dobson A.D.W."/>
            <person name="Rama T."/>
        </authorList>
    </citation>
    <scope>NUCLEOTIDE SEQUENCE</scope>
    <source>
        <strain evidence="4">TS7</strain>
    </source>
</reference>
<evidence type="ECO:0000259" key="2">
    <source>
        <dbReference type="Pfam" id="PF07539"/>
    </source>
</evidence>
<feature type="compositionally biased region" description="Basic residues" evidence="1">
    <location>
        <begin position="2607"/>
        <end position="2622"/>
    </location>
</feature>
<dbReference type="EMBL" id="MU251244">
    <property type="protein sequence ID" value="KAG9257985.1"/>
    <property type="molecule type" value="Genomic_DNA"/>
</dbReference>
<dbReference type="OrthoDB" id="360653at2759"/>
<evidence type="ECO:0000313" key="5">
    <source>
        <dbReference type="Proteomes" id="UP000887229"/>
    </source>
</evidence>
<feature type="region of interest" description="Disordered" evidence="1">
    <location>
        <begin position="2441"/>
        <end position="2465"/>
    </location>
</feature>
<dbReference type="PANTHER" id="PTHR17695">
    <property type="entry name" value="SMALL SUBUNIT PROCESSOME COMPONENT 20 HOMOLOG"/>
    <property type="match status" value="1"/>
</dbReference>
<dbReference type="Pfam" id="PF07539">
    <property type="entry name" value="UTP20_N"/>
    <property type="match status" value="1"/>
</dbReference>
<dbReference type="GO" id="GO:0032040">
    <property type="term" value="C:small-subunit processome"/>
    <property type="evidence" value="ECO:0007669"/>
    <property type="project" value="TreeGrafter"/>
</dbReference>
<evidence type="ECO:0000259" key="3">
    <source>
        <dbReference type="Pfam" id="PF20416"/>
    </source>
</evidence>